<reference evidence="2 3" key="1">
    <citation type="journal article" date="2017" name="Int. J. Syst. Evol. Microbiol.">
        <title>Ramlibacter alkalitolerans sp. nov., alkali-tolerant bacterium isolated from soil of ginseng.</title>
        <authorList>
            <person name="Lee D.H."/>
            <person name="Cha C.J."/>
        </authorList>
    </citation>
    <scope>NUCLEOTIDE SEQUENCE [LARGE SCALE GENOMIC DNA]</scope>
    <source>
        <strain evidence="2 3">KACC 19305</strain>
    </source>
</reference>
<keyword evidence="1" id="KW-0472">Membrane</keyword>
<dbReference type="RefSeq" id="WP_201691605.1">
    <property type="nucleotide sequence ID" value="NZ_JAEQND010000010.1"/>
</dbReference>
<evidence type="ECO:0000256" key="1">
    <source>
        <dbReference type="SAM" id="Phobius"/>
    </source>
</evidence>
<feature type="transmembrane region" description="Helical" evidence="1">
    <location>
        <begin position="208"/>
        <end position="226"/>
    </location>
</feature>
<proteinExistence type="predicted"/>
<comment type="caution">
    <text evidence="2">The sequence shown here is derived from an EMBL/GenBank/DDBJ whole genome shotgun (WGS) entry which is preliminary data.</text>
</comment>
<keyword evidence="1" id="KW-0812">Transmembrane</keyword>
<keyword evidence="3" id="KW-1185">Reference proteome</keyword>
<organism evidence="2 3">
    <name type="scientific">Ramlibacter alkalitolerans</name>
    <dbReference type="NCBI Taxonomy" id="2039631"/>
    <lineage>
        <taxon>Bacteria</taxon>
        <taxon>Pseudomonadati</taxon>
        <taxon>Pseudomonadota</taxon>
        <taxon>Betaproteobacteria</taxon>
        <taxon>Burkholderiales</taxon>
        <taxon>Comamonadaceae</taxon>
        <taxon>Ramlibacter</taxon>
    </lineage>
</organism>
<name>A0ABS1JS51_9BURK</name>
<feature type="transmembrane region" description="Helical" evidence="1">
    <location>
        <begin position="246"/>
        <end position="268"/>
    </location>
</feature>
<dbReference type="EMBL" id="JAEQND010000010">
    <property type="protein sequence ID" value="MBL0427072.1"/>
    <property type="molecule type" value="Genomic_DNA"/>
</dbReference>
<sequence>MKGIQIFLSAVTAEFGPYRERIRRALSLPGVTVKTQEEFVPTGTETLDKLDLYIRECDAVIHLVGDMTGAMARPASVALIRERYPDLAERVPHLAAALAPGGPALSYTQWEAWLALYHEKVLLIAKPAESAERGPGYQRLQEQSALQQAHLALLAQEERHAEIVFTDAQDLTIALLRGLQPVLARVQPAWRRLLAPAFGMAGNVFWRLGRILVVAALSALLVRSILNAGLPRMADHGSAAATSTPLIVGLLVALGVEAILHVWQLLALRRGRAP</sequence>
<evidence type="ECO:0000313" key="3">
    <source>
        <dbReference type="Proteomes" id="UP000622707"/>
    </source>
</evidence>
<evidence type="ECO:0000313" key="2">
    <source>
        <dbReference type="EMBL" id="MBL0427072.1"/>
    </source>
</evidence>
<accession>A0ABS1JS51</accession>
<dbReference type="Proteomes" id="UP000622707">
    <property type="component" value="Unassembled WGS sequence"/>
</dbReference>
<keyword evidence="1" id="KW-1133">Transmembrane helix</keyword>
<protein>
    <submittedName>
        <fullName evidence="2">DUF4062 domain-containing protein</fullName>
    </submittedName>
</protein>
<gene>
    <name evidence="2" type="ORF">JI746_18295</name>
</gene>